<dbReference type="Proteomes" id="UP001499974">
    <property type="component" value="Unassembled WGS sequence"/>
</dbReference>
<feature type="domain" description="HTH tetR-type" evidence="3">
    <location>
        <begin position="3"/>
        <end position="63"/>
    </location>
</feature>
<evidence type="ECO:0000313" key="5">
    <source>
        <dbReference type="Proteomes" id="UP001499974"/>
    </source>
</evidence>
<dbReference type="PANTHER" id="PTHR30055:SF200">
    <property type="entry name" value="HTH-TYPE TRANSCRIPTIONAL REPRESSOR BDCR"/>
    <property type="match status" value="1"/>
</dbReference>
<evidence type="ECO:0000259" key="3">
    <source>
        <dbReference type="PROSITE" id="PS50977"/>
    </source>
</evidence>
<dbReference type="SUPFAM" id="SSF48498">
    <property type="entry name" value="Tetracyclin repressor-like, C-terminal domain"/>
    <property type="match status" value="1"/>
</dbReference>
<proteinExistence type="predicted"/>
<dbReference type="Gene3D" id="1.10.357.10">
    <property type="entry name" value="Tetracycline Repressor, domain 2"/>
    <property type="match status" value="1"/>
</dbReference>
<keyword evidence="5" id="KW-1185">Reference proteome</keyword>
<protein>
    <submittedName>
        <fullName evidence="4">TetR/AcrR family transcriptional regulator</fullName>
    </submittedName>
</protein>
<dbReference type="InterPro" id="IPR041490">
    <property type="entry name" value="KstR2_TetR_C"/>
</dbReference>
<dbReference type="InterPro" id="IPR009057">
    <property type="entry name" value="Homeodomain-like_sf"/>
</dbReference>
<dbReference type="PRINTS" id="PR00455">
    <property type="entry name" value="HTHTETR"/>
</dbReference>
<feature type="DNA-binding region" description="H-T-H motif" evidence="2">
    <location>
        <begin position="26"/>
        <end position="45"/>
    </location>
</feature>
<dbReference type="RefSeq" id="WP_345523331.1">
    <property type="nucleotide sequence ID" value="NZ_BAABKM010000004.1"/>
</dbReference>
<dbReference type="Pfam" id="PF00440">
    <property type="entry name" value="TetR_N"/>
    <property type="match status" value="1"/>
</dbReference>
<dbReference type="PROSITE" id="PS50977">
    <property type="entry name" value="HTH_TETR_2"/>
    <property type="match status" value="1"/>
</dbReference>
<evidence type="ECO:0000256" key="1">
    <source>
        <dbReference type="ARBA" id="ARBA00023125"/>
    </source>
</evidence>
<dbReference type="InterPro" id="IPR036271">
    <property type="entry name" value="Tet_transcr_reg_TetR-rel_C_sf"/>
</dbReference>
<organism evidence="4 5">
    <name type="scientific">Nocardioides conyzicola</name>
    <dbReference type="NCBI Taxonomy" id="1651781"/>
    <lineage>
        <taxon>Bacteria</taxon>
        <taxon>Bacillati</taxon>
        <taxon>Actinomycetota</taxon>
        <taxon>Actinomycetes</taxon>
        <taxon>Propionibacteriales</taxon>
        <taxon>Nocardioidaceae</taxon>
        <taxon>Nocardioides</taxon>
    </lineage>
</organism>
<comment type="caution">
    <text evidence="4">The sequence shown here is derived from an EMBL/GenBank/DDBJ whole genome shotgun (WGS) entry which is preliminary data.</text>
</comment>
<evidence type="ECO:0000313" key="4">
    <source>
        <dbReference type="EMBL" id="GAA4716127.1"/>
    </source>
</evidence>
<dbReference type="Pfam" id="PF17932">
    <property type="entry name" value="TetR_C_24"/>
    <property type="match status" value="1"/>
</dbReference>
<keyword evidence="1 2" id="KW-0238">DNA-binding</keyword>
<name>A0ABP8XVE7_9ACTN</name>
<dbReference type="InterPro" id="IPR050109">
    <property type="entry name" value="HTH-type_TetR-like_transc_reg"/>
</dbReference>
<gene>
    <name evidence="4" type="ORF">GCM10023349_39850</name>
</gene>
<dbReference type="PANTHER" id="PTHR30055">
    <property type="entry name" value="HTH-TYPE TRANSCRIPTIONAL REGULATOR RUTR"/>
    <property type="match status" value="1"/>
</dbReference>
<reference evidence="5" key="1">
    <citation type="journal article" date="2019" name="Int. J. Syst. Evol. Microbiol.">
        <title>The Global Catalogue of Microorganisms (GCM) 10K type strain sequencing project: providing services to taxonomists for standard genome sequencing and annotation.</title>
        <authorList>
            <consortium name="The Broad Institute Genomics Platform"/>
            <consortium name="The Broad Institute Genome Sequencing Center for Infectious Disease"/>
            <person name="Wu L."/>
            <person name="Ma J."/>
        </authorList>
    </citation>
    <scope>NUCLEOTIDE SEQUENCE [LARGE SCALE GENOMIC DNA]</scope>
    <source>
        <strain evidence="5">JCM 18531</strain>
    </source>
</reference>
<dbReference type="EMBL" id="BAABKM010000004">
    <property type="protein sequence ID" value="GAA4716127.1"/>
    <property type="molecule type" value="Genomic_DNA"/>
</dbReference>
<accession>A0ABP8XVE7</accession>
<sequence>MVQSTEERVRSAALTLFAERGYHGTGIRHLADAAGLSSASLYHYMGTKEELLVAIMRSSLDGLLEAADELSATGDPGERLVALVQLHVRTHATAPEQTRVVDDEVNALSAEARAEVVALRDRYEGRWQEVLEEGVARGDFQVGSVAVVRRALLEMCSGVARWWTPAGELDLDALAAEYAALALRLVGASERHADGR</sequence>
<dbReference type="InterPro" id="IPR001647">
    <property type="entry name" value="HTH_TetR"/>
</dbReference>
<evidence type="ECO:0000256" key="2">
    <source>
        <dbReference type="PROSITE-ProRule" id="PRU00335"/>
    </source>
</evidence>
<dbReference type="SUPFAM" id="SSF46689">
    <property type="entry name" value="Homeodomain-like"/>
    <property type="match status" value="1"/>
</dbReference>